<dbReference type="PROSITE" id="PS00941">
    <property type="entry name" value="CARBOXYLESTERASE_B_2"/>
    <property type="match status" value="1"/>
</dbReference>
<evidence type="ECO:0000313" key="6">
    <source>
        <dbReference type="EMBL" id="KAK3103706.1"/>
    </source>
</evidence>
<dbReference type="GO" id="GO:0016787">
    <property type="term" value="F:hydrolase activity"/>
    <property type="evidence" value="ECO:0007669"/>
    <property type="project" value="UniProtKB-KW"/>
</dbReference>
<dbReference type="AlphaFoldDB" id="A0AA88YL54"/>
<proteinExistence type="inferred from homology"/>
<dbReference type="PROSITE" id="PS00122">
    <property type="entry name" value="CARBOXYLESTERASE_B_1"/>
    <property type="match status" value="1"/>
</dbReference>
<gene>
    <name evidence="6" type="ORF">FSP39_021177</name>
</gene>
<organism evidence="6 7">
    <name type="scientific">Pinctada imbricata</name>
    <name type="common">Atlantic pearl-oyster</name>
    <name type="synonym">Pinctada martensii</name>
    <dbReference type="NCBI Taxonomy" id="66713"/>
    <lineage>
        <taxon>Eukaryota</taxon>
        <taxon>Metazoa</taxon>
        <taxon>Spiralia</taxon>
        <taxon>Lophotrochozoa</taxon>
        <taxon>Mollusca</taxon>
        <taxon>Bivalvia</taxon>
        <taxon>Autobranchia</taxon>
        <taxon>Pteriomorphia</taxon>
        <taxon>Pterioida</taxon>
        <taxon>Pterioidea</taxon>
        <taxon>Pteriidae</taxon>
        <taxon>Pinctada</taxon>
    </lineage>
</organism>
<evidence type="ECO:0000256" key="3">
    <source>
        <dbReference type="ARBA" id="ARBA00022801"/>
    </source>
</evidence>
<dbReference type="PANTHER" id="PTHR43903">
    <property type="entry name" value="NEUROLIGIN"/>
    <property type="match status" value="1"/>
</dbReference>
<dbReference type="Pfam" id="PF00135">
    <property type="entry name" value="COesterase"/>
    <property type="match status" value="1"/>
</dbReference>
<dbReference type="EMBL" id="VSWD01000005">
    <property type="protein sequence ID" value="KAK3103706.1"/>
    <property type="molecule type" value="Genomic_DNA"/>
</dbReference>
<dbReference type="SUPFAM" id="SSF53474">
    <property type="entry name" value="alpha/beta-Hydrolases"/>
    <property type="match status" value="1"/>
</dbReference>
<dbReference type="InterPro" id="IPR029058">
    <property type="entry name" value="AB_hydrolase_fold"/>
</dbReference>
<keyword evidence="7" id="KW-1185">Reference proteome</keyword>
<dbReference type="InterPro" id="IPR019819">
    <property type="entry name" value="Carboxylesterase_B_CS"/>
</dbReference>
<keyword evidence="2" id="KW-0732">Signal</keyword>
<dbReference type="EC" id="3.1.1.-" evidence="4"/>
<reference evidence="6" key="1">
    <citation type="submission" date="2019-08" db="EMBL/GenBank/DDBJ databases">
        <title>The improved chromosome-level genome for the pearl oyster Pinctada fucata martensii using PacBio sequencing and Hi-C.</title>
        <authorList>
            <person name="Zheng Z."/>
        </authorList>
    </citation>
    <scope>NUCLEOTIDE SEQUENCE</scope>
    <source>
        <strain evidence="6">ZZ-2019</strain>
        <tissue evidence="6">Adductor muscle</tissue>
    </source>
</reference>
<evidence type="ECO:0000259" key="5">
    <source>
        <dbReference type="Pfam" id="PF00135"/>
    </source>
</evidence>
<name>A0AA88YL54_PINIB</name>
<evidence type="ECO:0000256" key="2">
    <source>
        <dbReference type="ARBA" id="ARBA00022729"/>
    </source>
</evidence>
<keyword evidence="3 4" id="KW-0378">Hydrolase</keyword>
<dbReference type="InterPro" id="IPR019826">
    <property type="entry name" value="Carboxylesterase_B_AS"/>
</dbReference>
<protein>
    <recommendedName>
        <fullName evidence="4">Carboxylic ester hydrolase</fullName>
        <ecNumber evidence="4">3.1.1.-</ecNumber>
    </recommendedName>
</protein>
<evidence type="ECO:0000313" key="7">
    <source>
        <dbReference type="Proteomes" id="UP001186944"/>
    </source>
</evidence>
<dbReference type="InterPro" id="IPR051093">
    <property type="entry name" value="Neuroligin/BSAL"/>
</dbReference>
<accession>A0AA88YL54</accession>
<evidence type="ECO:0000256" key="4">
    <source>
        <dbReference type="RuleBase" id="RU361235"/>
    </source>
</evidence>
<dbReference type="InterPro" id="IPR002018">
    <property type="entry name" value="CarbesteraseB"/>
</dbReference>
<feature type="domain" description="Carboxylesterase type B" evidence="5">
    <location>
        <begin position="30"/>
        <end position="557"/>
    </location>
</feature>
<evidence type="ECO:0000256" key="1">
    <source>
        <dbReference type="ARBA" id="ARBA00005964"/>
    </source>
</evidence>
<dbReference type="Gene3D" id="3.40.50.1820">
    <property type="entry name" value="alpha/beta hydrolase"/>
    <property type="match status" value="1"/>
</dbReference>
<dbReference type="Proteomes" id="UP001186944">
    <property type="component" value="Unassembled WGS sequence"/>
</dbReference>
<comment type="caution">
    <text evidence="6">The sequence shown here is derived from an EMBL/GenBank/DDBJ whole genome shotgun (WGS) entry which is preliminary data.</text>
</comment>
<comment type="similarity">
    <text evidence="1 4">Belongs to the type-B carboxylesterase/lipase family.</text>
</comment>
<sequence length="581" mass="65142">MYFLQKRLQVFLISIVVLLIAHCQGVLFDRNIVHTKYGSLQGTYQMVGNTKVYQFLKIPYAKAPVGSLRFKKPVAHPVWHGVRDATKYGPVCVQKVTKSYRNIYPNYDTSEDCLFLNIYVPNGVKHGKKAVLLYIHGGGFFSKSANLYDGSDLAADGDVIVVLVNYRLGLLGFLSTRDSAALGNFGLWDQLAAMKWVKENIADFGGDSSNITIAGHSAGGYSIGLHLLSNHSTGLYNRAIMMSGFGLSPRAISHQARAFTNGAARYIGCPTSNSTNLITCMRSRKASDILRAQLHQVSHQGTNLSFYLSPGPVIDGDFLKGNPSSLIQNGNNGPFKDVGLMLGTNNADGWLLKSKLLHFESSYNFSLNDGVPPSVFCNEIIKAIIRDYFQSNKNISQKICEKYSSPSMNKLNQGLNAIDMYGDMMYAAPEVQTLRYHSQTGNNPRSYQFLFHHKPSFPVISSRTSWVLGAQHGDECWFIFKMKNFHYTKQEIHLLQQFGRYLTNFVKYGNPNGKTNHADNAFVPHWSHFTPNREYYMDINTNMTLLEHLFSKRIAFWLNDVPLLHSSAIVPTKVKIPYVFG</sequence>